<sequence>MEEESPSNDHVIRPHHISILSILMVAFKDLEIKKFPNDYALHIYRVLLSEIAQVAEPRSHKELLHTICSGPRSQGSESFDFKAAINSIHTDITTADRMGNFLQNIRCLLIDKSPSEPARFFRRSVFGYFCRRSYFSFLKLSFSGLVKLCVDYQHWVAGDSTAGYDNPDKELLIYDKLVYKTQVDKKNWAKPEAYGQWTKAELVGDHALAVDHLRRFFEQHFSDDNKSSHREHALLNVVRMHYVQGEFGAARRLLIEAVDAARTSGDKLILHHCTSLLQRLPPLERDSRPSLLEIQSETHPLEILFDVSKLLNERNQQPMSAAFQKIFQAVGLYDQWLSEVAKTPVNENYQWSQHAVQSIAWTQTGCDRLSSIEEDIVIAFSFPSPFVMDRLSAIINKAYKHARQGRYEEALCLLMEPSTWTPLGVNECAHWASQIWHILSLRATRRGQIRAFRAFLLERVPIDGFNPREYLFDMRWDTMSTIKESLFQVIQARDQDQAASSIDHLLSALWYSEFLCRFNLYRTSIILLADIGLEFNLSKRSRRILEEIMPQVINGDDLEQRAVAYFVLARCIIVAEESNASALQQALHYLQIAEEDFQKLEMYRSTKEVQYLLSVVYHNLGLENERDKAALRHENTEKQERDAEAHLDCAYIQEIYDTIALIGAAVATR</sequence>
<keyword evidence="4" id="KW-0498">Mitosis</keyword>
<name>A0A409YL30_9AGAR</name>
<evidence type="ECO:0000313" key="9">
    <source>
        <dbReference type="Proteomes" id="UP000284842"/>
    </source>
</evidence>
<dbReference type="GO" id="GO:0031145">
    <property type="term" value="P:anaphase-promoting complex-dependent catabolic process"/>
    <property type="evidence" value="ECO:0007669"/>
    <property type="project" value="TreeGrafter"/>
</dbReference>
<proteinExistence type="inferred from homology"/>
<comment type="similarity">
    <text evidence="1">Belongs to the APC5 family.</text>
</comment>
<organism evidence="8 9">
    <name type="scientific">Panaeolus cyanescens</name>
    <dbReference type="NCBI Taxonomy" id="181874"/>
    <lineage>
        <taxon>Eukaryota</taxon>
        <taxon>Fungi</taxon>
        <taxon>Dikarya</taxon>
        <taxon>Basidiomycota</taxon>
        <taxon>Agaricomycotina</taxon>
        <taxon>Agaricomycetes</taxon>
        <taxon>Agaricomycetidae</taxon>
        <taxon>Agaricales</taxon>
        <taxon>Agaricineae</taxon>
        <taxon>Galeropsidaceae</taxon>
        <taxon>Panaeolus</taxon>
    </lineage>
</organism>
<dbReference type="InterPro" id="IPR037679">
    <property type="entry name" value="Apc5"/>
</dbReference>
<evidence type="ECO:0000256" key="5">
    <source>
        <dbReference type="ARBA" id="ARBA00022786"/>
    </source>
</evidence>
<evidence type="ECO:0000313" key="8">
    <source>
        <dbReference type="EMBL" id="PPR03777.1"/>
    </source>
</evidence>
<gene>
    <name evidence="8" type="ORF">CVT24_007495</name>
</gene>
<keyword evidence="3" id="KW-0132">Cell division</keyword>
<dbReference type="InParanoid" id="A0A409YL30"/>
<reference evidence="8 9" key="1">
    <citation type="journal article" date="2018" name="Evol. Lett.">
        <title>Horizontal gene cluster transfer increased hallucinogenic mushroom diversity.</title>
        <authorList>
            <person name="Reynolds H.T."/>
            <person name="Vijayakumar V."/>
            <person name="Gluck-Thaler E."/>
            <person name="Korotkin H.B."/>
            <person name="Matheny P.B."/>
            <person name="Slot J.C."/>
        </authorList>
    </citation>
    <scope>NUCLEOTIDE SEQUENCE [LARGE SCALE GENOMIC DNA]</scope>
    <source>
        <strain evidence="8 9">2629</strain>
    </source>
</reference>
<dbReference type="OrthoDB" id="2504561at2759"/>
<keyword evidence="9" id="KW-1185">Reference proteome</keyword>
<feature type="domain" description="Anaphase-promoting complex subunit 5" evidence="7">
    <location>
        <begin position="197"/>
        <end position="280"/>
    </location>
</feature>
<evidence type="ECO:0000256" key="1">
    <source>
        <dbReference type="ARBA" id="ARBA00007450"/>
    </source>
</evidence>
<dbReference type="GO" id="GO:0005680">
    <property type="term" value="C:anaphase-promoting complex"/>
    <property type="evidence" value="ECO:0007669"/>
    <property type="project" value="InterPro"/>
</dbReference>
<evidence type="ECO:0000256" key="4">
    <source>
        <dbReference type="ARBA" id="ARBA00022776"/>
    </source>
</evidence>
<dbReference type="GO" id="GO:0051301">
    <property type="term" value="P:cell division"/>
    <property type="evidence" value="ECO:0007669"/>
    <property type="project" value="UniProtKB-KW"/>
</dbReference>
<keyword evidence="6" id="KW-0131">Cell cycle</keyword>
<dbReference type="GO" id="GO:0070979">
    <property type="term" value="P:protein K11-linked ubiquitination"/>
    <property type="evidence" value="ECO:0007669"/>
    <property type="project" value="TreeGrafter"/>
</dbReference>
<evidence type="ECO:0000256" key="6">
    <source>
        <dbReference type="ARBA" id="ARBA00023306"/>
    </source>
</evidence>
<protein>
    <recommendedName>
        <fullName evidence="2">Anaphase-promoting complex subunit 5</fullName>
    </recommendedName>
</protein>
<dbReference type="STRING" id="181874.A0A409YL30"/>
<evidence type="ECO:0000256" key="2">
    <source>
        <dbReference type="ARBA" id="ARBA00016066"/>
    </source>
</evidence>
<dbReference type="AlphaFoldDB" id="A0A409YL30"/>
<comment type="caution">
    <text evidence="8">The sequence shown here is derived from an EMBL/GenBank/DDBJ whole genome shotgun (WGS) entry which is preliminary data.</text>
</comment>
<dbReference type="PANTHER" id="PTHR12830:SF9">
    <property type="entry name" value="ANAPHASE-PROMOTING COMPLEX SUBUNIT 5"/>
    <property type="match status" value="1"/>
</dbReference>
<dbReference type="EMBL" id="NHTK01001022">
    <property type="protein sequence ID" value="PPR03777.1"/>
    <property type="molecule type" value="Genomic_DNA"/>
</dbReference>
<dbReference type="PANTHER" id="PTHR12830">
    <property type="entry name" value="ANAPHASE-PROMOTING COMPLEX SUBUNIT 5"/>
    <property type="match status" value="1"/>
</dbReference>
<evidence type="ECO:0000259" key="7">
    <source>
        <dbReference type="Pfam" id="PF12862"/>
    </source>
</evidence>
<dbReference type="GO" id="GO:0045842">
    <property type="term" value="P:positive regulation of mitotic metaphase/anaphase transition"/>
    <property type="evidence" value="ECO:0007669"/>
    <property type="project" value="TreeGrafter"/>
</dbReference>
<keyword evidence="5" id="KW-0833">Ubl conjugation pathway</keyword>
<dbReference type="Pfam" id="PF12862">
    <property type="entry name" value="ANAPC5"/>
    <property type="match status" value="1"/>
</dbReference>
<evidence type="ECO:0000256" key="3">
    <source>
        <dbReference type="ARBA" id="ARBA00022618"/>
    </source>
</evidence>
<dbReference type="InterPro" id="IPR026000">
    <property type="entry name" value="Apc5_dom"/>
</dbReference>
<dbReference type="Proteomes" id="UP000284842">
    <property type="component" value="Unassembled WGS sequence"/>
</dbReference>
<accession>A0A409YL30</accession>